<gene>
    <name evidence="3" type="ORF">RRG08_010820</name>
</gene>
<protein>
    <submittedName>
        <fullName evidence="3">Uncharacterized protein</fullName>
    </submittedName>
</protein>
<feature type="compositionally biased region" description="Basic and acidic residues" evidence="2">
    <location>
        <begin position="1247"/>
        <end position="1259"/>
    </location>
</feature>
<proteinExistence type="predicted"/>
<evidence type="ECO:0000313" key="3">
    <source>
        <dbReference type="EMBL" id="KAK3768150.1"/>
    </source>
</evidence>
<feature type="compositionally biased region" description="Polar residues" evidence="2">
    <location>
        <begin position="524"/>
        <end position="536"/>
    </location>
</feature>
<feature type="region of interest" description="Disordered" evidence="2">
    <location>
        <begin position="519"/>
        <end position="544"/>
    </location>
</feature>
<name>A0AAE1DFP3_9GAST</name>
<sequence length="1650" mass="181880">MDDLFLDPHPLTHTWATPDPHRNADVSRPAVTIDESSVDLYGDLSMSSIKSDLPKAHSSPEKQARRHFSRIADAKRPASKQDITQTDPAETCNLDLFTEHLVDELSLKEKFETSETLNASLQKELKQVTSQNDQLRKNISSLFLTAKQEIQEKDREIAKLRAMMLQIGSTEAEFKERHNRWKDDPSKKHEFRDRSCDEKYSRSERQGKKICDSFTRPNSRENHSSQSPDRKGKWQSPAPVLHRNDNSSMVSGLDQRSQKRKFDSFKIREDSNNKVRKKEASSRLSDKKIDKFSKTKSSYHNAERKRDDSHKTKIRYPVSEMQDDPRTSKSSQRISDERSHRKDYSLSVKDKDDSSLLTSYSKKVEFPSKQTSDNKKHAANEANCSNKPNTIGVDSTFTDLRQKLKKRKWNANVQPDHKAERESKRSKAYSSEETKDSFNYFSDDTIKTRVEPELEEEFPSTLKNSPLSGEKNEVQQKTPVENVQITVHYSQKKKENKGEKGKVVDRKTVEQKYVTDLPVCEDPTATQETAPPQVTDDSSKVPRGNASTEIAQVLSESSAGKTAPLSKEYIKNSLVKVSNEFELERAAKILNESPQTKARHLPKNCAVDKSAKVSSLLSESSSAENTQSPKECAVDDSVKISKECAVDDPVKISKECAVYDPVKISKECAVDDSVKISKECAVDDLGKKSKECAVNEPVKISTECAIDKSEKISKECAVDNPVKISKECATNKSEKISKECAVDNPVKISKECAVDHPVKISTQCAVDNPAKISKQCAVDYSVKVSNESAEKNSLIVSNELRCKNTAQVSNNLGLKETALLPRGVISNSPVQLHNEYELESDTNLPSELVSKDVVEIFSEHGSIDAAQVSSDLISNEATQVINESASSSAVAVTLNNLANLSNSEQVQTLLEAPVSFSALSSGNKHRYLSSETADKQTDPVASEDSMDSRQEMKSSKAETERQSEILVENKTFKDTEVTSDGYLFNAVAKTSSIELNKGFAFLCPDVSNQESSSIASTFSVPFRNMKSLDGNSVSNINSTNSTWPFDVSNSTQNNDINSVILSTNSKRQVPPLDSADSDGKKNLKISGNIHENNYITDDQNNSSKIKDVRAFPISSLKENFHKKAGISEVLSEKIETENEETSGDSTSSSSSKESKDSSSSKSNSNSGTTSRSSSKNLESVDSGKDGSNQSASSQSCGTLSTPQEGNDDAQPNMTGSPACGDMSKVKSDDNLDKSSYSDSLDGSSSEDLEKTPHKARPADIGEMGIVCTSNLIILGDEDTTCTTFASPSKPALLPSEFYPPGVRGKIHEGGSHSRHIRGGSEVLFKPIRPVLQDDGDQGFKAIFEKNEAPTVISDDSSSRDSDVILQQVEGPQVKPTETNSALVEPMLVCSESAPNESGIVTAKTESTISPFNFSKNKMSISDNNLTVTSERPSNQALNTFDAFEARRSSKHKTGDVTFPQKTDVDNIKIFREIQGTSASENCSEHSEKRNQVHLTVTGSLKAEEIDITDTRSSFEVWKDTMQKTYFKVFQQELKTFKESLMEEVLSKAHQAAQMERKKELEKLQSAVNQFIKSNVPKSLSRDGELSASLETPSAVVTSVRACNSLTLEQLGSTQPSIGGIDPVTSCQSISRMNTSSDTKSKTSTLKSPIQ</sequence>
<evidence type="ECO:0000313" key="4">
    <source>
        <dbReference type="Proteomes" id="UP001283361"/>
    </source>
</evidence>
<dbReference type="SUPFAM" id="SSF51161">
    <property type="entry name" value="Trimeric LpxA-like enzymes"/>
    <property type="match status" value="1"/>
</dbReference>
<feature type="coiled-coil region" evidence="1">
    <location>
        <begin position="118"/>
        <end position="163"/>
    </location>
</feature>
<feature type="compositionally biased region" description="Basic and acidic residues" evidence="2">
    <location>
        <begin position="218"/>
        <end position="232"/>
    </location>
</feature>
<feature type="region of interest" description="Disordered" evidence="2">
    <location>
        <begin position="51"/>
        <end position="87"/>
    </location>
</feature>
<feature type="compositionally biased region" description="Polar residues" evidence="2">
    <location>
        <begin position="382"/>
        <end position="399"/>
    </location>
</feature>
<keyword evidence="4" id="KW-1185">Reference proteome</keyword>
<feature type="compositionally biased region" description="Low complexity" evidence="2">
    <location>
        <begin position="1159"/>
        <end position="1176"/>
    </location>
</feature>
<feature type="region of interest" description="Disordered" evidence="2">
    <location>
        <begin position="1131"/>
        <end position="1259"/>
    </location>
</feature>
<feature type="compositionally biased region" description="Basic and acidic residues" evidence="2">
    <location>
        <begin position="946"/>
        <end position="962"/>
    </location>
</feature>
<feature type="region of interest" description="Disordered" evidence="2">
    <location>
        <begin position="927"/>
        <end position="962"/>
    </location>
</feature>
<comment type="caution">
    <text evidence="3">The sequence shown here is derived from an EMBL/GenBank/DDBJ whole genome shotgun (WGS) entry which is preliminary data.</text>
</comment>
<feature type="compositionally biased region" description="Basic and acidic residues" evidence="2">
    <location>
        <begin position="415"/>
        <end position="436"/>
    </location>
</feature>
<feature type="compositionally biased region" description="Basic and acidic residues" evidence="2">
    <location>
        <begin position="301"/>
        <end position="311"/>
    </location>
</feature>
<feature type="region of interest" description="Disordered" evidence="2">
    <location>
        <begin position="450"/>
        <end position="482"/>
    </location>
</feature>
<feature type="compositionally biased region" description="Basic and acidic residues" evidence="2">
    <location>
        <begin position="1223"/>
        <end position="1232"/>
    </location>
</feature>
<feature type="compositionally biased region" description="Basic and acidic residues" evidence="2">
    <location>
        <begin position="173"/>
        <end position="211"/>
    </location>
</feature>
<feature type="compositionally biased region" description="Basic and acidic residues" evidence="2">
    <location>
        <begin position="52"/>
        <end position="63"/>
    </location>
</feature>
<dbReference type="Gene3D" id="2.160.10.10">
    <property type="entry name" value="Hexapeptide repeat proteins"/>
    <property type="match status" value="1"/>
</dbReference>
<feature type="compositionally biased region" description="Basic and acidic residues" evidence="2">
    <location>
        <begin position="334"/>
        <end position="354"/>
    </location>
</feature>
<evidence type="ECO:0000256" key="1">
    <source>
        <dbReference type="SAM" id="Coils"/>
    </source>
</evidence>
<evidence type="ECO:0000256" key="2">
    <source>
        <dbReference type="SAM" id="MobiDB-lite"/>
    </source>
</evidence>
<accession>A0AAE1DFP3</accession>
<dbReference type="Proteomes" id="UP001283361">
    <property type="component" value="Unassembled WGS sequence"/>
</dbReference>
<organism evidence="3 4">
    <name type="scientific">Elysia crispata</name>
    <name type="common">lettuce slug</name>
    <dbReference type="NCBI Taxonomy" id="231223"/>
    <lineage>
        <taxon>Eukaryota</taxon>
        <taxon>Metazoa</taxon>
        <taxon>Spiralia</taxon>
        <taxon>Lophotrochozoa</taxon>
        <taxon>Mollusca</taxon>
        <taxon>Gastropoda</taxon>
        <taxon>Heterobranchia</taxon>
        <taxon>Euthyneura</taxon>
        <taxon>Panpulmonata</taxon>
        <taxon>Sacoglossa</taxon>
        <taxon>Placobranchoidea</taxon>
        <taxon>Plakobranchidae</taxon>
        <taxon>Elysia</taxon>
    </lineage>
</organism>
<keyword evidence="1" id="KW-0175">Coiled coil</keyword>
<feature type="region of interest" description="Disordered" evidence="2">
    <location>
        <begin position="173"/>
        <end position="436"/>
    </location>
</feature>
<feature type="compositionally biased region" description="Low complexity" evidence="2">
    <location>
        <begin position="1233"/>
        <end position="1245"/>
    </location>
</feature>
<feature type="compositionally biased region" description="Basic and acidic residues" evidence="2">
    <location>
        <begin position="362"/>
        <end position="379"/>
    </location>
</feature>
<feature type="compositionally biased region" description="Polar residues" evidence="2">
    <location>
        <begin position="1185"/>
        <end position="1215"/>
    </location>
</feature>
<reference evidence="3" key="1">
    <citation type="journal article" date="2023" name="G3 (Bethesda)">
        <title>A reference genome for the long-term kleptoplast-retaining sea slug Elysia crispata morphotype clarki.</title>
        <authorList>
            <person name="Eastman K.E."/>
            <person name="Pendleton A.L."/>
            <person name="Shaikh M.A."/>
            <person name="Suttiyut T."/>
            <person name="Ogas R."/>
            <person name="Tomko P."/>
            <person name="Gavelis G."/>
            <person name="Widhalm J.R."/>
            <person name="Wisecaver J.H."/>
        </authorList>
    </citation>
    <scope>NUCLEOTIDE SEQUENCE</scope>
    <source>
        <strain evidence="3">ECLA1</strain>
    </source>
</reference>
<feature type="region of interest" description="Disordered" evidence="2">
    <location>
        <begin position="1629"/>
        <end position="1650"/>
    </location>
</feature>
<feature type="compositionally biased region" description="Low complexity" evidence="2">
    <location>
        <begin position="1634"/>
        <end position="1650"/>
    </location>
</feature>
<dbReference type="InterPro" id="IPR011004">
    <property type="entry name" value="Trimer_LpxA-like_sf"/>
</dbReference>
<dbReference type="EMBL" id="JAWDGP010004066">
    <property type="protein sequence ID" value="KAK3768150.1"/>
    <property type="molecule type" value="Genomic_DNA"/>
</dbReference>
<feature type="compositionally biased region" description="Basic and acidic residues" evidence="2">
    <location>
        <begin position="256"/>
        <end position="293"/>
    </location>
</feature>